<dbReference type="EMBL" id="BSNC01000006">
    <property type="protein sequence ID" value="GLP97409.1"/>
    <property type="molecule type" value="Genomic_DNA"/>
</dbReference>
<evidence type="ECO:0000256" key="1">
    <source>
        <dbReference type="SAM" id="Phobius"/>
    </source>
</evidence>
<protein>
    <recommendedName>
        <fullName evidence="4">DUF3429 domain-containing protein</fullName>
    </recommendedName>
</protein>
<feature type="transmembrane region" description="Helical" evidence="1">
    <location>
        <begin position="77"/>
        <end position="108"/>
    </location>
</feature>
<evidence type="ECO:0000313" key="2">
    <source>
        <dbReference type="EMBL" id="GLP97409.1"/>
    </source>
</evidence>
<sequence length="147" mass="16589">MNSYRVLGYLGITPMLFILAAIIWQRLWPADTQLADQAVTDWLLHAFLMYSGLILAFMGGTLWAPNAQPKPAKWEPWLAVLPTFMALIAVLLDSLLSLAILTTGYTAILAIEMGRPRWGEYASWYQNLRFTLSLWVVMAHLAMGFIV</sequence>
<keyword evidence="1" id="KW-1133">Transmembrane helix</keyword>
<organism evidence="2 3">
    <name type="scientific">Paraferrimonas sedimenticola</name>
    <dbReference type="NCBI Taxonomy" id="375674"/>
    <lineage>
        <taxon>Bacteria</taxon>
        <taxon>Pseudomonadati</taxon>
        <taxon>Pseudomonadota</taxon>
        <taxon>Gammaproteobacteria</taxon>
        <taxon>Alteromonadales</taxon>
        <taxon>Ferrimonadaceae</taxon>
        <taxon>Paraferrimonas</taxon>
    </lineage>
</organism>
<feature type="transmembrane region" description="Helical" evidence="1">
    <location>
        <begin position="7"/>
        <end position="27"/>
    </location>
</feature>
<keyword evidence="1" id="KW-0472">Membrane</keyword>
<dbReference type="InterPro" id="IPR021836">
    <property type="entry name" value="DUF3429"/>
</dbReference>
<dbReference type="RefSeq" id="WP_095504745.1">
    <property type="nucleotide sequence ID" value="NZ_BSNC01000006.1"/>
</dbReference>
<reference evidence="2" key="1">
    <citation type="journal article" date="2014" name="Int. J. Syst. Evol. Microbiol.">
        <title>Complete genome sequence of Corynebacterium casei LMG S-19264T (=DSM 44701T), isolated from a smear-ripened cheese.</title>
        <authorList>
            <consortium name="US DOE Joint Genome Institute (JGI-PGF)"/>
            <person name="Walter F."/>
            <person name="Albersmeier A."/>
            <person name="Kalinowski J."/>
            <person name="Ruckert C."/>
        </authorList>
    </citation>
    <scope>NUCLEOTIDE SEQUENCE</scope>
    <source>
        <strain evidence="2">NBRC 101628</strain>
    </source>
</reference>
<dbReference type="AlphaFoldDB" id="A0AA37RYQ2"/>
<accession>A0AA37RYQ2</accession>
<gene>
    <name evidence="2" type="ORF">GCM10007895_27160</name>
</gene>
<feature type="transmembrane region" description="Helical" evidence="1">
    <location>
        <begin position="128"/>
        <end position="146"/>
    </location>
</feature>
<comment type="caution">
    <text evidence="2">The sequence shown here is derived from an EMBL/GenBank/DDBJ whole genome shotgun (WGS) entry which is preliminary data.</text>
</comment>
<feature type="transmembrane region" description="Helical" evidence="1">
    <location>
        <begin position="47"/>
        <end position="65"/>
    </location>
</feature>
<name>A0AA37RYQ2_9GAMM</name>
<evidence type="ECO:0008006" key="4">
    <source>
        <dbReference type="Google" id="ProtNLM"/>
    </source>
</evidence>
<dbReference type="Proteomes" id="UP001161422">
    <property type="component" value="Unassembled WGS sequence"/>
</dbReference>
<keyword evidence="1" id="KW-0812">Transmembrane</keyword>
<evidence type="ECO:0000313" key="3">
    <source>
        <dbReference type="Proteomes" id="UP001161422"/>
    </source>
</evidence>
<dbReference type="Pfam" id="PF11911">
    <property type="entry name" value="DUF3429"/>
    <property type="match status" value="1"/>
</dbReference>
<reference evidence="2" key="2">
    <citation type="submission" date="2023-01" db="EMBL/GenBank/DDBJ databases">
        <title>Draft genome sequence of Paraferrimonas sedimenticola strain NBRC 101628.</title>
        <authorList>
            <person name="Sun Q."/>
            <person name="Mori K."/>
        </authorList>
    </citation>
    <scope>NUCLEOTIDE SEQUENCE</scope>
    <source>
        <strain evidence="2">NBRC 101628</strain>
    </source>
</reference>
<proteinExistence type="predicted"/>
<keyword evidence="3" id="KW-1185">Reference proteome</keyword>